<dbReference type="InterPro" id="IPR059000">
    <property type="entry name" value="ATPase_P-type_domA"/>
</dbReference>
<dbReference type="SUPFAM" id="SSF55008">
    <property type="entry name" value="HMA, heavy metal-associated domain"/>
    <property type="match status" value="2"/>
</dbReference>
<evidence type="ECO:0000256" key="10">
    <source>
        <dbReference type="ARBA" id="ARBA00022989"/>
    </source>
</evidence>
<dbReference type="GO" id="GO:0140581">
    <property type="term" value="F:P-type monovalent copper transporter activity"/>
    <property type="evidence" value="ECO:0007669"/>
    <property type="project" value="UniProtKB-EC"/>
</dbReference>
<evidence type="ECO:0000256" key="2">
    <source>
        <dbReference type="ARBA" id="ARBA00006024"/>
    </source>
</evidence>
<dbReference type="InterPro" id="IPR023299">
    <property type="entry name" value="ATPase_P-typ_cyto_dom_N"/>
</dbReference>
<dbReference type="GO" id="GO:0012505">
    <property type="term" value="C:endomembrane system"/>
    <property type="evidence" value="ECO:0007669"/>
    <property type="project" value="UniProtKB-SubCell"/>
</dbReference>
<feature type="domain" description="HMA" evidence="15">
    <location>
        <begin position="85"/>
        <end position="153"/>
    </location>
</feature>
<sequence length="993" mass="105501">MESSSSSSFSEKCELRIEGMTCGSCVETIEAAFRHLPGIHSIKVALLAERGVFEYDSQQWSIPKLIDELSDIGFDALPIPPACEDVIQLRVDGITSSSHASTLDSGLSSMPGIISTTISYSSQSYTCTVHFERSVIIPRTIVDRIQELGFTATLSDHNDIAHVQSLTRAKEAQDWRCRFLWSLVFAIPGFFISMIGMYIPGVRTALAKHLFNGLYLGDFLSFLFTTPAQFWVGSKFYDRAYRALKHGSATMDVLVMLGTSTAYFYSLFVLILAASTPATSMPDHHSSPQLFFETSTMLITFISLGRYLENKAKGKTSAALTDLITLAPPLATIYTNAPLCTTERQIPTSLIEVEDIVKLVPGAQIPADGVVVRGSSSVDESAITGEALPVLKLVGDNVIGGTVNGLGAFDMRVTRAGSDTALAQTVKLVQDAQTSKAPIQALADRIAGYFVPSVIFLSVLTFLTWVILTEWVLPADALPEMFKLRAKEGMGTLGVCLQMGISVVVVACPCALTLATPTAIMVGTGMGAKNGILIKGGRALEASRNVKRVVLDKTGTVTVGKMRVVGIVWFPSSASASTTNDLRDDVPGDAGLEGLCADGITSRTEVVATVSAAEARSEHPLAKAIAVHGKQLLGDRVPEAEVQSFESVTGQGVKATVTCNGRAVTLLIGNAKFASGEGGSIGEPDDKMDAGSDSLSDTPAYTPFAMLKSYETQETQRGRTVIYVSILPPSASPEHNPIPILALSLADAPKSSSKYAIRALEKMGIEVYMMTGDSHATGHAIARQVGIRPENVYAGMSPKGKALKVAELMEDGSSGKGKRKKIGVAMVGDGINDSPALAASTVGIALATSPSSNGTAATIATEAASIVLIRPDLLDIVAALNLSQTIFRTITRNLLWACVYNVIGIPLAMGVFLPIWGVYMHPMLAGAAMACSSVSVVSSSLMLRRWKRPRESVWAGGDADGVDSEGAGLYVDDPDSERDLARRDDTLVPVEEC</sequence>
<dbReference type="InterPro" id="IPR044492">
    <property type="entry name" value="P_typ_ATPase_HD_dom"/>
</dbReference>
<dbReference type="FunFam" id="2.70.150.10:FF:000002">
    <property type="entry name" value="Copper-transporting ATPase 1, putative"/>
    <property type="match status" value="1"/>
</dbReference>
<evidence type="ECO:0000256" key="3">
    <source>
        <dbReference type="ARBA" id="ARBA00012517"/>
    </source>
</evidence>
<evidence type="ECO:0000256" key="11">
    <source>
        <dbReference type="ARBA" id="ARBA00023136"/>
    </source>
</evidence>
<dbReference type="SFLD" id="SFLDF00027">
    <property type="entry name" value="p-type_atpase"/>
    <property type="match status" value="1"/>
</dbReference>
<feature type="domain" description="HMA" evidence="15">
    <location>
        <begin position="11"/>
        <end position="77"/>
    </location>
</feature>
<dbReference type="GO" id="GO:0016887">
    <property type="term" value="F:ATP hydrolysis activity"/>
    <property type="evidence" value="ECO:0007669"/>
    <property type="project" value="InterPro"/>
</dbReference>
<dbReference type="GO" id="GO:0043682">
    <property type="term" value="F:P-type divalent copper transporter activity"/>
    <property type="evidence" value="ECO:0007669"/>
    <property type="project" value="TreeGrafter"/>
</dbReference>
<dbReference type="Gene3D" id="3.30.70.100">
    <property type="match status" value="2"/>
</dbReference>
<dbReference type="PRINTS" id="PR00119">
    <property type="entry name" value="CATATPASE"/>
</dbReference>
<feature type="compositionally biased region" description="Basic and acidic residues" evidence="14">
    <location>
        <begin position="977"/>
        <end position="986"/>
    </location>
</feature>
<feature type="transmembrane region" description="Helical" evidence="13">
    <location>
        <begin position="213"/>
        <end position="232"/>
    </location>
</feature>
<feature type="transmembrane region" description="Helical" evidence="13">
    <location>
        <begin position="290"/>
        <end position="308"/>
    </location>
</feature>
<feature type="transmembrane region" description="Helical" evidence="13">
    <location>
        <begin position="894"/>
        <end position="917"/>
    </location>
</feature>
<evidence type="ECO:0000256" key="12">
    <source>
        <dbReference type="ARBA" id="ARBA00080126"/>
    </source>
</evidence>
<gene>
    <name evidence="16" type="ORF">P691DRAFT_807741</name>
</gene>
<dbReference type="GO" id="GO:0016020">
    <property type="term" value="C:membrane"/>
    <property type="evidence" value="ECO:0007669"/>
    <property type="project" value="UniProtKB-SubCell"/>
</dbReference>
<dbReference type="InterPro" id="IPR008250">
    <property type="entry name" value="ATPase_P-typ_transduc_dom_A_sf"/>
</dbReference>
<name>A0A9P6C032_9AGAR</name>
<keyword evidence="6 13" id="KW-0479">Metal-binding</keyword>
<dbReference type="InterPro" id="IPR027256">
    <property type="entry name" value="P-typ_ATPase_IB"/>
</dbReference>
<dbReference type="PROSITE" id="PS50846">
    <property type="entry name" value="HMA_2"/>
    <property type="match status" value="2"/>
</dbReference>
<dbReference type="Pfam" id="PF00702">
    <property type="entry name" value="Hydrolase"/>
    <property type="match status" value="1"/>
</dbReference>
<feature type="transmembrane region" description="Helical" evidence="13">
    <location>
        <begin position="489"/>
        <end position="512"/>
    </location>
</feature>
<dbReference type="NCBIfam" id="TIGR01494">
    <property type="entry name" value="ATPase_P-type"/>
    <property type="match status" value="2"/>
</dbReference>
<organism evidence="16 17">
    <name type="scientific">Macrolepiota fuliginosa MF-IS2</name>
    <dbReference type="NCBI Taxonomy" id="1400762"/>
    <lineage>
        <taxon>Eukaryota</taxon>
        <taxon>Fungi</taxon>
        <taxon>Dikarya</taxon>
        <taxon>Basidiomycota</taxon>
        <taxon>Agaricomycotina</taxon>
        <taxon>Agaricomycetes</taxon>
        <taxon>Agaricomycetidae</taxon>
        <taxon>Agaricales</taxon>
        <taxon>Agaricineae</taxon>
        <taxon>Agaricaceae</taxon>
        <taxon>Macrolepiota</taxon>
    </lineage>
</organism>
<dbReference type="PANTHER" id="PTHR43520:SF8">
    <property type="entry name" value="P-TYPE CU(+) TRANSPORTER"/>
    <property type="match status" value="1"/>
</dbReference>
<dbReference type="InterPro" id="IPR018303">
    <property type="entry name" value="ATPase_P-typ_P_site"/>
</dbReference>
<dbReference type="NCBIfam" id="TIGR01525">
    <property type="entry name" value="ATPase-IB_hvy"/>
    <property type="match status" value="1"/>
</dbReference>
<dbReference type="PANTHER" id="PTHR43520">
    <property type="entry name" value="ATP7, ISOFORM B"/>
    <property type="match status" value="1"/>
</dbReference>
<dbReference type="FunFam" id="3.30.70.100:FF:000001">
    <property type="entry name" value="ATPase copper transporting beta"/>
    <property type="match status" value="1"/>
</dbReference>
<keyword evidence="5 13" id="KW-0812">Transmembrane</keyword>
<dbReference type="GO" id="GO:0005524">
    <property type="term" value="F:ATP binding"/>
    <property type="evidence" value="ECO:0007669"/>
    <property type="project" value="UniProtKB-UniRule"/>
</dbReference>
<keyword evidence="10 13" id="KW-1133">Transmembrane helix</keyword>
<dbReference type="Gene3D" id="3.40.1110.10">
    <property type="entry name" value="Calcium-transporting ATPase, cytoplasmic domain N"/>
    <property type="match status" value="1"/>
</dbReference>
<dbReference type="SUPFAM" id="SSF81660">
    <property type="entry name" value="Metal cation-transporting ATPase, ATP-binding domain N"/>
    <property type="match status" value="1"/>
</dbReference>
<keyword evidence="8 13" id="KW-0067">ATP-binding</keyword>
<evidence type="ECO:0000256" key="8">
    <source>
        <dbReference type="ARBA" id="ARBA00022840"/>
    </source>
</evidence>
<dbReference type="PRINTS" id="PR00942">
    <property type="entry name" value="CUATPASEI"/>
</dbReference>
<dbReference type="OrthoDB" id="432719at2759"/>
<dbReference type="EC" id="7.2.2.8" evidence="3"/>
<feature type="transmembrane region" description="Helical" evidence="13">
    <location>
        <begin position="923"/>
        <end position="943"/>
    </location>
</feature>
<evidence type="ECO:0000256" key="5">
    <source>
        <dbReference type="ARBA" id="ARBA00022692"/>
    </source>
</evidence>
<dbReference type="GO" id="GO:0005507">
    <property type="term" value="F:copper ion binding"/>
    <property type="evidence" value="ECO:0007669"/>
    <property type="project" value="TreeGrafter"/>
</dbReference>
<keyword evidence="11 13" id="KW-0472">Membrane</keyword>
<dbReference type="SUPFAM" id="SSF81665">
    <property type="entry name" value="Calcium ATPase, transmembrane domain M"/>
    <property type="match status" value="1"/>
</dbReference>
<dbReference type="InterPro" id="IPR036163">
    <property type="entry name" value="HMA_dom_sf"/>
</dbReference>
<accession>A0A9P6C032</accession>
<comment type="subcellular location">
    <subcellularLocation>
        <location evidence="1">Endomembrane system</location>
        <topology evidence="1">Multi-pass membrane protein</topology>
    </subcellularLocation>
    <subcellularLocation>
        <location evidence="13">Membrane</location>
    </subcellularLocation>
</comment>
<comment type="caution">
    <text evidence="16">The sequence shown here is derived from an EMBL/GenBank/DDBJ whole genome shotgun (WGS) entry which is preliminary data.</text>
</comment>
<dbReference type="InterPro" id="IPR001757">
    <property type="entry name" value="P_typ_ATPase"/>
</dbReference>
<dbReference type="Pfam" id="PF00122">
    <property type="entry name" value="E1-E2_ATPase"/>
    <property type="match status" value="1"/>
</dbReference>
<dbReference type="PROSITE" id="PS00154">
    <property type="entry name" value="ATPASE_E1_E2"/>
    <property type="match status" value="1"/>
</dbReference>
<feature type="region of interest" description="Disordered" evidence="14">
    <location>
        <begin position="954"/>
        <end position="993"/>
    </location>
</feature>
<evidence type="ECO:0000256" key="4">
    <source>
        <dbReference type="ARBA" id="ARBA00022448"/>
    </source>
</evidence>
<evidence type="ECO:0000313" key="16">
    <source>
        <dbReference type="EMBL" id="KAF9444175.1"/>
    </source>
</evidence>
<dbReference type="Gene3D" id="3.40.50.1000">
    <property type="entry name" value="HAD superfamily/HAD-like"/>
    <property type="match status" value="1"/>
</dbReference>
<evidence type="ECO:0000256" key="1">
    <source>
        <dbReference type="ARBA" id="ARBA00004127"/>
    </source>
</evidence>
<feature type="transmembrane region" description="Helical" evidence="13">
    <location>
        <begin position="446"/>
        <end position="469"/>
    </location>
</feature>
<evidence type="ECO:0000256" key="14">
    <source>
        <dbReference type="SAM" id="MobiDB-lite"/>
    </source>
</evidence>
<reference evidence="16" key="1">
    <citation type="submission" date="2020-11" db="EMBL/GenBank/DDBJ databases">
        <authorList>
            <consortium name="DOE Joint Genome Institute"/>
            <person name="Ahrendt S."/>
            <person name="Riley R."/>
            <person name="Andreopoulos W."/>
            <person name="Labutti K."/>
            <person name="Pangilinan J."/>
            <person name="Ruiz-Duenas F.J."/>
            <person name="Barrasa J.M."/>
            <person name="Sanchez-Garcia M."/>
            <person name="Camarero S."/>
            <person name="Miyauchi S."/>
            <person name="Serrano A."/>
            <person name="Linde D."/>
            <person name="Babiker R."/>
            <person name="Drula E."/>
            <person name="Ayuso-Fernandez I."/>
            <person name="Pacheco R."/>
            <person name="Padilla G."/>
            <person name="Ferreira P."/>
            <person name="Barriuso J."/>
            <person name="Kellner H."/>
            <person name="Castanera R."/>
            <person name="Alfaro M."/>
            <person name="Ramirez L."/>
            <person name="Pisabarro A.G."/>
            <person name="Kuo A."/>
            <person name="Tritt A."/>
            <person name="Lipzen A."/>
            <person name="He G."/>
            <person name="Yan M."/>
            <person name="Ng V."/>
            <person name="Cullen D."/>
            <person name="Martin F."/>
            <person name="Rosso M.-N."/>
            <person name="Henrissat B."/>
            <person name="Hibbett D."/>
            <person name="Martinez A.T."/>
            <person name="Grigoriev I.V."/>
        </authorList>
    </citation>
    <scope>NUCLEOTIDE SEQUENCE</scope>
    <source>
        <strain evidence="16">MF-IS2</strain>
    </source>
</reference>
<dbReference type="InterPro" id="IPR036412">
    <property type="entry name" value="HAD-like_sf"/>
</dbReference>
<evidence type="ECO:0000256" key="9">
    <source>
        <dbReference type="ARBA" id="ARBA00022967"/>
    </source>
</evidence>
<dbReference type="SFLD" id="SFLDG00002">
    <property type="entry name" value="C1.7:_P-type_atpase_like"/>
    <property type="match status" value="1"/>
</dbReference>
<evidence type="ECO:0000256" key="13">
    <source>
        <dbReference type="RuleBase" id="RU362081"/>
    </source>
</evidence>
<dbReference type="GO" id="GO:0055070">
    <property type="term" value="P:copper ion homeostasis"/>
    <property type="evidence" value="ECO:0007669"/>
    <property type="project" value="TreeGrafter"/>
</dbReference>
<keyword evidence="4" id="KW-0813">Transport</keyword>
<protein>
    <recommendedName>
        <fullName evidence="3">P-type Cu(+) transporter</fullName>
        <ecNumber evidence="3">7.2.2.8</ecNumber>
    </recommendedName>
    <alternativeName>
        <fullName evidence="12">Cu(2+)-ATPase</fullName>
    </alternativeName>
</protein>
<dbReference type="EMBL" id="MU151397">
    <property type="protein sequence ID" value="KAF9444175.1"/>
    <property type="molecule type" value="Genomic_DNA"/>
</dbReference>
<dbReference type="SFLD" id="SFLDS00003">
    <property type="entry name" value="Haloacid_Dehalogenase"/>
    <property type="match status" value="1"/>
</dbReference>
<dbReference type="PRINTS" id="PR00943">
    <property type="entry name" value="CUATPASE"/>
</dbReference>
<evidence type="ECO:0000259" key="15">
    <source>
        <dbReference type="PROSITE" id="PS50846"/>
    </source>
</evidence>
<dbReference type="InterPro" id="IPR006121">
    <property type="entry name" value="HMA_dom"/>
</dbReference>
<proteinExistence type="inferred from homology"/>
<dbReference type="InterPro" id="IPR023298">
    <property type="entry name" value="ATPase_P-typ_TM_dom_sf"/>
</dbReference>
<dbReference type="CDD" id="cd00371">
    <property type="entry name" value="HMA"/>
    <property type="match status" value="2"/>
</dbReference>
<evidence type="ECO:0000256" key="6">
    <source>
        <dbReference type="ARBA" id="ARBA00022723"/>
    </source>
</evidence>
<dbReference type="SUPFAM" id="SSF56784">
    <property type="entry name" value="HAD-like"/>
    <property type="match status" value="1"/>
</dbReference>
<keyword evidence="7 13" id="KW-0547">Nucleotide-binding</keyword>
<dbReference type="Pfam" id="PF00403">
    <property type="entry name" value="HMA"/>
    <property type="match status" value="1"/>
</dbReference>
<dbReference type="Proteomes" id="UP000807342">
    <property type="component" value="Unassembled WGS sequence"/>
</dbReference>
<feature type="transmembrane region" description="Helical" evidence="13">
    <location>
        <begin position="253"/>
        <end position="278"/>
    </location>
</feature>
<dbReference type="Gene3D" id="2.70.150.10">
    <property type="entry name" value="Calcium-transporting ATPase, cytoplasmic transduction domain A"/>
    <property type="match status" value="1"/>
</dbReference>
<dbReference type="AlphaFoldDB" id="A0A9P6C032"/>
<dbReference type="SUPFAM" id="SSF81653">
    <property type="entry name" value="Calcium ATPase, transduction domain A"/>
    <property type="match status" value="1"/>
</dbReference>
<keyword evidence="17" id="KW-1185">Reference proteome</keyword>
<feature type="transmembrane region" description="Helical" evidence="13">
    <location>
        <begin position="179"/>
        <end position="201"/>
    </location>
</feature>
<dbReference type="InterPro" id="IPR023214">
    <property type="entry name" value="HAD_sf"/>
</dbReference>
<keyword evidence="9" id="KW-1278">Translocase</keyword>
<dbReference type="CDD" id="cd02094">
    <property type="entry name" value="P-type_ATPase_Cu-like"/>
    <property type="match status" value="1"/>
</dbReference>
<evidence type="ECO:0000313" key="17">
    <source>
        <dbReference type="Proteomes" id="UP000807342"/>
    </source>
</evidence>
<evidence type="ECO:0000256" key="7">
    <source>
        <dbReference type="ARBA" id="ARBA00022741"/>
    </source>
</evidence>
<comment type="similarity">
    <text evidence="2 13">Belongs to the cation transport ATPase (P-type) (TC 3.A.3) family. Type IB subfamily.</text>
</comment>